<evidence type="ECO:0000313" key="2">
    <source>
        <dbReference type="Proteomes" id="UP001265700"/>
    </source>
</evidence>
<evidence type="ECO:0000313" key="1">
    <source>
        <dbReference type="EMBL" id="MDR7148992.1"/>
    </source>
</evidence>
<dbReference type="EMBL" id="JAVDWU010000002">
    <property type="protein sequence ID" value="MDR7148992.1"/>
    <property type="molecule type" value="Genomic_DNA"/>
</dbReference>
<protein>
    <recommendedName>
        <fullName evidence="3">Enolase</fullName>
    </recommendedName>
</protein>
<comment type="caution">
    <text evidence="1">The sequence shown here is derived from an EMBL/GenBank/DDBJ whole genome shotgun (WGS) entry which is preliminary data.</text>
</comment>
<evidence type="ECO:0008006" key="3">
    <source>
        <dbReference type="Google" id="ProtNLM"/>
    </source>
</evidence>
<keyword evidence="2" id="KW-1185">Reference proteome</keyword>
<proteinExistence type="predicted"/>
<dbReference type="Proteomes" id="UP001265700">
    <property type="component" value="Unassembled WGS sequence"/>
</dbReference>
<organism evidence="1 2">
    <name type="scientific">Hydrogenophaga palleronii</name>
    <dbReference type="NCBI Taxonomy" id="65655"/>
    <lineage>
        <taxon>Bacteria</taxon>
        <taxon>Pseudomonadati</taxon>
        <taxon>Pseudomonadota</taxon>
        <taxon>Betaproteobacteria</taxon>
        <taxon>Burkholderiales</taxon>
        <taxon>Comamonadaceae</taxon>
        <taxon>Hydrogenophaga</taxon>
    </lineage>
</organism>
<dbReference type="RefSeq" id="WP_310312261.1">
    <property type="nucleotide sequence ID" value="NZ_JAVDWU010000002.1"/>
</dbReference>
<sequence>MAINAVTHWIRPFPDPADVFAGDVERSFRHLLPLVSIDLAQVNPQWSGWIHLVNPCEPAEGMIGDRTVRYHNAYLQTNWLAFKLDANDRYELLGDWRYFYLENPELNRPDRRFQREREQGLKAMQKLFASMDKKLHGFSNAVEREREVFPTHESAYAQVQAHYAEQHEAYAMAKRRFLAHGKLLSVNQFPRENANFDREPSSNFLEQLGGPAAGGNWAETDGGIRLMADDEWNDVYPVGPTGNRFHFVAQVPGWHYCKAGADSIILFFEPVERIALITFDWT</sequence>
<accession>A0ABU1WI84</accession>
<name>A0ABU1WI84_9BURK</name>
<reference evidence="1 2" key="1">
    <citation type="submission" date="2023-07" db="EMBL/GenBank/DDBJ databases">
        <title>Sorghum-associated microbial communities from plants grown in Nebraska, USA.</title>
        <authorList>
            <person name="Schachtman D."/>
        </authorList>
    </citation>
    <scope>NUCLEOTIDE SEQUENCE [LARGE SCALE GENOMIC DNA]</scope>
    <source>
        <strain evidence="1 2">4249</strain>
    </source>
</reference>
<gene>
    <name evidence="1" type="ORF">J2W49_000941</name>
</gene>